<feature type="compositionally biased region" description="Polar residues" evidence="2">
    <location>
        <begin position="648"/>
        <end position="660"/>
    </location>
</feature>
<reference evidence="4 5" key="1">
    <citation type="submission" date="2015-10" db="EMBL/GenBank/DDBJ databases">
        <title>Genome analyses suggest a sexual origin of heterokaryosis in a supposedly ancient asexual fungus.</title>
        <authorList>
            <person name="Ropars J."/>
            <person name="Sedzielewska K."/>
            <person name="Noel J."/>
            <person name="Charron P."/>
            <person name="Farinelli L."/>
            <person name="Marton T."/>
            <person name="Kruger M."/>
            <person name="Pelin A."/>
            <person name="Brachmann A."/>
            <person name="Corradi N."/>
        </authorList>
    </citation>
    <scope>NUCLEOTIDE SEQUENCE [LARGE SCALE GENOMIC DNA]</scope>
    <source>
        <strain evidence="4 5">A4</strain>
    </source>
</reference>
<comment type="caution">
    <text evidence="4">The sequence shown here is derived from an EMBL/GenBank/DDBJ whole genome shotgun (WGS) entry which is preliminary data.</text>
</comment>
<proteinExistence type="predicted"/>
<sequence length="683" mass="78976">MTSSTSVTIDWSATSQHSFVQLGNHETTQDYLHNPIEDSVSDNFTDYKITTNTPTLSHTPTSQSIDNSFLISFKKFHVTRIHKAGYNKIYKFRRSKSFFFEVVDHCLDTNEIHLKIHTNDYLMSTTPIRYQSTSVFLNAKYQISKGLQHFFSAQRVIPRRIQKKYFNMIRQKLLDRITFYFGIYIPCDHSIKSKDLPIAPSSCAVPSPIVMSNNRYGCGLHFFEKYQEKTVFTRNNNGEKISHNHRQDKKSHANLIFERWQKKETKIISSLRTGISYNSRYIVCNSLQSVKAGRTHIYNKLMNNFQHTPSNNPRTAAKQKQRFERSCRRVLKEQVIKPGAVSNVASKLAAAKKCNFLFLPSQKFTRRVNHLHYKKINEVPAQKDYTFTIPQYFPRKIKEKTISNIRTTSTIDDSNVLMTSLGDTVYSVSPYNPIPNMFIPVKYRDIIPPDPIYDDSGSFIIPGSREWFTFMYQLDLKTRDERAAKAEEARMAKVLADLEEATKAQELRQIKAQEECALELERIRLAEETRRNADALYYGSSSKHVNFRLRNVKLLTSWNNTFHNEMSNPCTLPIQKKKNKKKKQQVLKEEIDSFLINYPGVLTTEDYKPSVTRTFVTYMGTSTPLHPYTSDDTKEIEKRLLKRDVDKNSNIPSYQGTSKRSCLDSPLASDSKQAGPSNSNNTI</sequence>
<keyword evidence="1" id="KW-0175">Coiled coil</keyword>
<feature type="domain" description="DUF8211" evidence="3">
    <location>
        <begin position="252"/>
        <end position="389"/>
    </location>
</feature>
<feature type="region of interest" description="Disordered" evidence="2">
    <location>
        <begin position="644"/>
        <end position="683"/>
    </location>
</feature>
<feature type="compositionally biased region" description="Polar residues" evidence="2">
    <location>
        <begin position="668"/>
        <end position="683"/>
    </location>
</feature>
<evidence type="ECO:0000259" key="3">
    <source>
        <dbReference type="Pfam" id="PF26638"/>
    </source>
</evidence>
<dbReference type="VEuPathDB" id="FungiDB:RhiirFUN_008089"/>
<dbReference type="Proteomes" id="UP000234323">
    <property type="component" value="Unassembled WGS sequence"/>
</dbReference>
<dbReference type="VEuPathDB" id="FungiDB:RhiirA1_457317"/>
<protein>
    <recommendedName>
        <fullName evidence="3">DUF8211 domain-containing protein</fullName>
    </recommendedName>
</protein>
<evidence type="ECO:0000256" key="1">
    <source>
        <dbReference type="SAM" id="Coils"/>
    </source>
</evidence>
<dbReference type="AlphaFoldDB" id="A0A2I1GYV5"/>
<name>A0A2I1GYV5_9GLOM</name>
<evidence type="ECO:0000313" key="5">
    <source>
        <dbReference type="Proteomes" id="UP000234323"/>
    </source>
</evidence>
<accession>A0A2I1GYV5</accession>
<dbReference type="InterPro" id="IPR058524">
    <property type="entry name" value="DUF8211"/>
</dbReference>
<dbReference type="VEuPathDB" id="FungiDB:FUN_003166"/>
<evidence type="ECO:0000313" key="4">
    <source>
        <dbReference type="EMBL" id="PKY51818.1"/>
    </source>
</evidence>
<feature type="coiled-coil region" evidence="1">
    <location>
        <begin position="484"/>
        <end position="515"/>
    </location>
</feature>
<evidence type="ECO:0000256" key="2">
    <source>
        <dbReference type="SAM" id="MobiDB-lite"/>
    </source>
</evidence>
<organism evidence="4 5">
    <name type="scientific">Rhizophagus irregularis</name>
    <dbReference type="NCBI Taxonomy" id="588596"/>
    <lineage>
        <taxon>Eukaryota</taxon>
        <taxon>Fungi</taxon>
        <taxon>Fungi incertae sedis</taxon>
        <taxon>Mucoromycota</taxon>
        <taxon>Glomeromycotina</taxon>
        <taxon>Glomeromycetes</taxon>
        <taxon>Glomerales</taxon>
        <taxon>Glomeraceae</taxon>
        <taxon>Rhizophagus</taxon>
    </lineage>
</organism>
<dbReference type="EMBL" id="LLXI01001087">
    <property type="protein sequence ID" value="PKY51818.1"/>
    <property type="molecule type" value="Genomic_DNA"/>
</dbReference>
<dbReference type="Pfam" id="PF26638">
    <property type="entry name" value="DUF8211"/>
    <property type="match status" value="1"/>
</dbReference>
<gene>
    <name evidence="4" type="ORF">RhiirA4_469073</name>
</gene>
<dbReference type="VEuPathDB" id="FungiDB:RhiirA1_473180"/>
<keyword evidence="5" id="KW-1185">Reference proteome</keyword>